<comment type="caution">
    <text evidence="1">The sequence shown here is derived from an EMBL/GenBank/DDBJ whole genome shotgun (WGS) entry which is preliminary data.</text>
</comment>
<evidence type="ECO:0000313" key="1">
    <source>
        <dbReference type="EMBL" id="RCV54927.1"/>
    </source>
</evidence>
<gene>
    <name evidence="1" type="ORF">DEF24_18665</name>
</gene>
<dbReference type="RefSeq" id="WP_114399842.1">
    <property type="nucleotide sequence ID" value="NZ_QEIM01000158.1"/>
</dbReference>
<reference evidence="1 2" key="1">
    <citation type="submission" date="2018-04" db="EMBL/GenBank/DDBJ databases">
        <title>Novel actinobacteria from marine sediment.</title>
        <authorList>
            <person name="Ng Z.Y."/>
            <person name="Tan G.Y.A."/>
        </authorList>
    </citation>
    <scope>NUCLEOTIDE SEQUENCE [LARGE SCALE GENOMIC DNA]</scope>
    <source>
        <strain evidence="1 2">TPS81</strain>
    </source>
</reference>
<name>A0A368T1Z0_9ACTN</name>
<dbReference type="OrthoDB" id="3436940at2"/>
<evidence type="ECO:0000313" key="2">
    <source>
        <dbReference type="Proteomes" id="UP000253318"/>
    </source>
</evidence>
<dbReference type="Proteomes" id="UP000253318">
    <property type="component" value="Unassembled WGS sequence"/>
</dbReference>
<organism evidence="1 2">
    <name type="scientific">Marinitenerispora sediminis</name>
    <dbReference type="NCBI Taxonomy" id="1931232"/>
    <lineage>
        <taxon>Bacteria</taxon>
        <taxon>Bacillati</taxon>
        <taxon>Actinomycetota</taxon>
        <taxon>Actinomycetes</taxon>
        <taxon>Streptosporangiales</taxon>
        <taxon>Nocardiopsidaceae</taxon>
        <taxon>Marinitenerispora</taxon>
    </lineage>
</organism>
<sequence length="64" mass="7302">MTDWWMLKRVGTMTARELTAALEHVAHLSPDDAALEMALRHELTLAATDEWIFGEDDRRHRAAA</sequence>
<accession>A0A368T1Z0</accession>
<protein>
    <submittedName>
        <fullName evidence="1">Uncharacterized protein</fullName>
    </submittedName>
</protein>
<proteinExistence type="predicted"/>
<keyword evidence="2" id="KW-1185">Reference proteome</keyword>
<dbReference type="EMBL" id="QEIN01000157">
    <property type="protein sequence ID" value="RCV54927.1"/>
    <property type="molecule type" value="Genomic_DNA"/>
</dbReference>
<dbReference type="AlphaFoldDB" id="A0A368T1Z0"/>